<feature type="region of interest" description="Disordered" evidence="1">
    <location>
        <begin position="1"/>
        <end position="21"/>
    </location>
</feature>
<evidence type="ECO:0000256" key="1">
    <source>
        <dbReference type="SAM" id="MobiDB-lite"/>
    </source>
</evidence>
<dbReference type="RefSeq" id="WP_203915606.1">
    <property type="nucleotide sequence ID" value="NZ_BONZ01000001.1"/>
</dbReference>
<dbReference type="PANTHER" id="PTHR45527">
    <property type="entry name" value="NONRIBOSOMAL PEPTIDE SYNTHETASE"/>
    <property type="match status" value="1"/>
</dbReference>
<dbReference type="GO" id="GO:0008610">
    <property type="term" value="P:lipid biosynthetic process"/>
    <property type="evidence" value="ECO:0007669"/>
    <property type="project" value="UniProtKB-ARBA"/>
</dbReference>
<dbReference type="SUPFAM" id="SSF52777">
    <property type="entry name" value="CoA-dependent acyltransferases"/>
    <property type="match status" value="2"/>
</dbReference>
<dbReference type="EMBL" id="BONZ01000001">
    <property type="protein sequence ID" value="GIH11874.1"/>
    <property type="molecule type" value="Genomic_DNA"/>
</dbReference>
<dbReference type="PANTHER" id="PTHR45527:SF1">
    <property type="entry name" value="FATTY ACID SYNTHASE"/>
    <property type="match status" value="1"/>
</dbReference>
<name>A0A8J3VM27_9ACTN</name>
<feature type="domain" description="Condensation" evidence="2">
    <location>
        <begin position="38"/>
        <end position="322"/>
    </location>
</feature>
<dbReference type="Gene3D" id="3.30.559.30">
    <property type="entry name" value="Nonribosomal peptide synthetase, condensation domain"/>
    <property type="match status" value="1"/>
</dbReference>
<dbReference type="InterPro" id="IPR023213">
    <property type="entry name" value="CAT-like_dom_sf"/>
</dbReference>
<dbReference type="GO" id="GO:0005737">
    <property type="term" value="C:cytoplasm"/>
    <property type="evidence" value="ECO:0007669"/>
    <property type="project" value="TreeGrafter"/>
</dbReference>
<evidence type="ECO:0000259" key="2">
    <source>
        <dbReference type="Pfam" id="PF00668"/>
    </source>
</evidence>
<dbReference type="InterPro" id="IPR001242">
    <property type="entry name" value="Condensation_dom"/>
</dbReference>
<dbReference type="GO" id="GO:0043041">
    <property type="term" value="P:amino acid activation for nonribosomal peptide biosynthetic process"/>
    <property type="evidence" value="ECO:0007669"/>
    <property type="project" value="TreeGrafter"/>
</dbReference>
<dbReference type="GO" id="GO:0003824">
    <property type="term" value="F:catalytic activity"/>
    <property type="evidence" value="ECO:0007669"/>
    <property type="project" value="InterPro"/>
</dbReference>
<dbReference type="Pfam" id="PF00668">
    <property type="entry name" value="Condensation"/>
    <property type="match status" value="1"/>
</dbReference>
<evidence type="ECO:0000313" key="4">
    <source>
        <dbReference type="Proteomes" id="UP000642748"/>
    </source>
</evidence>
<dbReference type="GO" id="GO:0031177">
    <property type="term" value="F:phosphopantetheine binding"/>
    <property type="evidence" value="ECO:0007669"/>
    <property type="project" value="TreeGrafter"/>
</dbReference>
<accession>A0A8J3VM27</accession>
<protein>
    <recommendedName>
        <fullName evidence="2">Condensation domain-containing protein</fullName>
    </recommendedName>
</protein>
<dbReference type="GO" id="GO:0044550">
    <property type="term" value="P:secondary metabolite biosynthetic process"/>
    <property type="evidence" value="ECO:0007669"/>
    <property type="project" value="TreeGrafter"/>
</dbReference>
<proteinExistence type="predicted"/>
<sequence>MTAALAAPGGREDRVGDPGPLPLALEQAAFTADGIPGSWKEPLVYALPGGTDRAALGGALARVIRRHEALRLRLVERDGRWTQDIAPPPEDVAVPEWPAGLADFFAADLDLTRTGPVRAALLPGRDGPDRLLVAIHHLAFDGLSQAVFDEELWGTTGHPSLGTTWSRYVAAQRDAGDRLPAAQLAHWAGVLADPLPPSVPPALRPTEGAGRPEPRSGFQVAAIPVADAGERLRRLARAVRVSPASVWLSAFILAAGARQRDDVYLNWFHHGRDRPELARLIGCLHRVVPLRVRAEAGDRFAALCAAVFARMRAGITHSAAPWTWPRLAAQLPGLPPAPAAVTVNVTPEAPRAAGARMPYDPSRSSSWTVRPGQLWVKLIAEPRPVVCAEYDRWSFADAAIGVLLADVTRLVAAVAGSGSAAGHRTLDETRADLSGSARLTPRDDPDQSLMAVETRAGLV</sequence>
<comment type="caution">
    <text evidence="3">The sequence shown here is derived from an EMBL/GenBank/DDBJ whole genome shotgun (WGS) entry which is preliminary data.</text>
</comment>
<keyword evidence="4" id="KW-1185">Reference proteome</keyword>
<gene>
    <name evidence="3" type="ORF">Raf01_00460</name>
</gene>
<evidence type="ECO:0000313" key="3">
    <source>
        <dbReference type="EMBL" id="GIH11874.1"/>
    </source>
</evidence>
<dbReference type="Gene3D" id="3.30.559.10">
    <property type="entry name" value="Chloramphenicol acetyltransferase-like domain"/>
    <property type="match status" value="1"/>
</dbReference>
<organism evidence="3 4">
    <name type="scientific">Rugosimonospora africana</name>
    <dbReference type="NCBI Taxonomy" id="556532"/>
    <lineage>
        <taxon>Bacteria</taxon>
        <taxon>Bacillati</taxon>
        <taxon>Actinomycetota</taxon>
        <taxon>Actinomycetes</taxon>
        <taxon>Micromonosporales</taxon>
        <taxon>Micromonosporaceae</taxon>
        <taxon>Rugosimonospora</taxon>
    </lineage>
</organism>
<dbReference type="AlphaFoldDB" id="A0A8J3VM27"/>
<dbReference type="Proteomes" id="UP000642748">
    <property type="component" value="Unassembled WGS sequence"/>
</dbReference>
<reference evidence="3" key="1">
    <citation type="submission" date="2021-01" db="EMBL/GenBank/DDBJ databases">
        <title>Whole genome shotgun sequence of Rugosimonospora africana NBRC 104875.</title>
        <authorList>
            <person name="Komaki H."/>
            <person name="Tamura T."/>
        </authorList>
    </citation>
    <scope>NUCLEOTIDE SEQUENCE</scope>
    <source>
        <strain evidence="3">NBRC 104875</strain>
    </source>
</reference>